<dbReference type="AlphaFoldDB" id="A0A1H4G8J6"/>
<sequence>MVFGKMEDNETPLECVIREVKEETNIDISVYTIIDKGVITWGVDNASVTGGMYVYLVDIEESYDYKTPKKVDEGILDWKKIQWILEDKNFGVGEMIPHFLPDILNEEKKYNHFCVIENAKLTNYEFKELITN</sequence>
<keyword evidence="1" id="KW-0378">Hydrolase</keyword>
<dbReference type="PROSITE" id="PS00893">
    <property type="entry name" value="NUDIX_BOX"/>
    <property type="match status" value="1"/>
</dbReference>
<reference evidence="3 4" key="1">
    <citation type="submission" date="2016-10" db="EMBL/GenBank/DDBJ databases">
        <authorList>
            <person name="de Groot N.N."/>
        </authorList>
    </citation>
    <scope>NUCLEOTIDE SEQUENCE [LARGE SCALE GENOMIC DNA]</scope>
    <source>
        <strain evidence="3 4">CCM7597</strain>
    </source>
</reference>
<keyword evidence="4" id="KW-1185">Reference proteome</keyword>
<dbReference type="InterPro" id="IPR020084">
    <property type="entry name" value="NUDIX_hydrolase_CS"/>
</dbReference>
<evidence type="ECO:0000259" key="2">
    <source>
        <dbReference type="Pfam" id="PF00293"/>
    </source>
</evidence>
<dbReference type="Pfam" id="PF00293">
    <property type="entry name" value="NUDIX"/>
    <property type="match status" value="1"/>
</dbReference>
<evidence type="ECO:0000313" key="3">
    <source>
        <dbReference type="EMBL" id="SEB05208.1"/>
    </source>
</evidence>
<dbReference type="InterPro" id="IPR000086">
    <property type="entry name" value="NUDIX_hydrolase_dom"/>
</dbReference>
<dbReference type="SUPFAM" id="SSF55811">
    <property type="entry name" value="Nudix"/>
    <property type="match status" value="1"/>
</dbReference>
<dbReference type="Gene3D" id="3.90.79.10">
    <property type="entry name" value="Nucleoside Triphosphate Pyrophosphohydrolase"/>
    <property type="match status" value="1"/>
</dbReference>
<name>A0A1H4G8J6_9BACI</name>
<feature type="domain" description="Nudix hydrolase" evidence="2">
    <location>
        <begin position="4"/>
        <end position="79"/>
    </location>
</feature>
<dbReference type="InterPro" id="IPR015797">
    <property type="entry name" value="NUDIX_hydrolase-like_dom_sf"/>
</dbReference>
<protein>
    <submittedName>
        <fullName evidence="3">8-oxo-dGTP diphosphatase</fullName>
    </submittedName>
</protein>
<accession>A0A1H4G8J6</accession>
<evidence type="ECO:0000313" key="4">
    <source>
        <dbReference type="Proteomes" id="UP000198584"/>
    </source>
</evidence>
<dbReference type="STRING" id="571932.SAMN05421743_11451"/>
<dbReference type="GO" id="GO:0016787">
    <property type="term" value="F:hydrolase activity"/>
    <property type="evidence" value="ECO:0007669"/>
    <property type="project" value="UniProtKB-KW"/>
</dbReference>
<organism evidence="3 4">
    <name type="scientific">Thalassobacillus cyri</name>
    <dbReference type="NCBI Taxonomy" id="571932"/>
    <lineage>
        <taxon>Bacteria</taxon>
        <taxon>Bacillati</taxon>
        <taxon>Bacillota</taxon>
        <taxon>Bacilli</taxon>
        <taxon>Bacillales</taxon>
        <taxon>Bacillaceae</taxon>
        <taxon>Thalassobacillus</taxon>
    </lineage>
</organism>
<gene>
    <name evidence="3" type="ORF">SAMN05421743_11451</name>
</gene>
<evidence type="ECO:0000256" key="1">
    <source>
        <dbReference type="ARBA" id="ARBA00022801"/>
    </source>
</evidence>
<dbReference type="EMBL" id="FNQR01000014">
    <property type="protein sequence ID" value="SEB05208.1"/>
    <property type="molecule type" value="Genomic_DNA"/>
</dbReference>
<dbReference type="Proteomes" id="UP000198584">
    <property type="component" value="Unassembled WGS sequence"/>
</dbReference>
<proteinExistence type="predicted"/>